<evidence type="ECO:0000259" key="3">
    <source>
        <dbReference type="Pfam" id="PF00534"/>
    </source>
</evidence>
<dbReference type="GO" id="GO:0016757">
    <property type="term" value="F:glycosyltransferase activity"/>
    <property type="evidence" value="ECO:0007669"/>
    <property type="project" value="UniProtKB-KW"/>
</dbReference>
<accession>A0A2N1PS57</accession>
<reference evidence="4 5" key="1">
    <citation type="journal article" date="2017" name="ISME J.">
        <title>Potential for microbial H2 and metal transformations associated with novel bacteria and archaea in deep terrestrial subsurface sediments.</title>
        <authorList>
            <person name="Hernsdorf A.W."/>
            <person name="Amano Y."/>
            <person name="Miyakawa K."/>
            <person name="Ise K."/>
            <person name="Suzuki Y."/>
            <person name="Anantharaman K."/>
            <person name="Probst A."/>
            <person name="Burstein D."/>
            <person name="Thomas B.C."/>
            <person name="Banfield J.F."/>
        </authorList>
    </citation>
    <scope>NUCLEOTIDE SEQUENCE [LARGE SCALE GENOMIC DNA]</scope>
    <source>
        <strain evidence="4">HGW-Wallbacteria-1</strain>
    </source>
</reference>
<dbReference type="PANTHER" id="PTHR12526:SF510">
    <property type="entry name" value="D-INOSITOL 3-PHOSPHATE GLYCOSYLTRANSFERASE"/>
    <property type="match status" value="1"/>
</dbReference>
<organism evidence="4 5">
    <name type="scientific">Candidatus Wallbacteria bacterium HGW-Wallbacteria-1</name>
    <dbReference type="NCBI Taxonomy" id="2013854"/>
    <lineage>
        <taxon>Bacteria</taxon>
        <taxon>Candidatus Walliibacteriota</taxon>
    </lineage>
</organism>
<dbReference type="InterPro" id="IPR001296">
    <property type="entry name" value="Glyco_trans_1"/>
</dbReference>
<comment type="caution">
    <text evidence="4">The sequence shown here is derived from an EMBL/GenBank/DDBJ whole genome shotgun (WGS) entry which is preliminary data.</text>
</comment>
<feature type="domain" description="Glycosyl transferase family 1" evidence="3">
    <location>
        <begin position="203"/>
        <end position="356"/>
    </location>
</feature>
<evidence type="ECO:0000256" key="2">
    <source>
        <dbReference type="ARBA" id="ARBA00022679"/>
    </source>
</evidence>
<dbReference type="Gene3D" id="3.40.50.2000">
    <property type="entry name" value="Glycogen Phosphorylase B"/>
    <property type="match status" value="2"/>
</dbReference>
<keyword evidence="1" id="KW-0328">Glycosyltransferase</keyword>
<dbReference type="EMBL" id="PGXC01000003">
    <property type="protein sequence ID" value="PKK91177.1"/>
    <property type="molecule type" value="Genomic_DNA"/>
</dbReference>
<dbReference type="CDD" id="cd03801">
    <property type="entry name" value="GT4_PimA-like"/>
    <property type="match status" value="1"/>
</dbReference>
<sequence>MKSTEFGEHCKTMNPDKPLKAFKGSIVIVTTTEQPGGGEIAALNLAAAIGKISSAKVIFACPSGKVHDLALKKGLNTVELPCWKKNPIKWVYKFRQILRAQEPEIVLAESPGAVRGSFLARTLQVVTNRFSYCGKTEKPLLMFHAHGSRNLLTTLLMGALADVIVTVSSKLRRRYRHGRCPVFMVPNGSTIPIISDLNSQDIRKRARRELGLPEKEFTAGFAGRLSPAKGIISLVQAWTNHEAPGTLAIAGERLFTADTSAEEILMKFKGSHGIHHLGQLESMENFYDALDVLILPSLDEQCPLTVTEAFSRGVPVIATPVGEIPGLIGSNLRGILIPRSNALKIAMACRQIRDQEQAALGMARESLNFARQHLSGKVWATRIMTIAKSFHKK</sequence>
<evidence type="ECO:0000256" key="1">
    <source>
        <dbReference type="ARBA" id="ARBA00022676"/>
    </source>
</evidence>
<protein>
    <recommendedName>
        <fullName evidence="3">Glycosyl transferase family 1 domain-containing protein</fullName>
    </recommendedName>
</protein>
<dbReference type="AlphaFoldDB" id="A0A2N1PS57"/>
<evidence type="ECO:0000313" key="4">
    <source>
        <dbReference type="EMBL" id="PKK91177.1"/>
    </source>
</evidence>
<name>A0A2N1PS57_9BACT</name>
<evidence type="ECO:0000313" key="5">
    <source>
        <dbReference type="Proteomes" id="UP000233256"/>
    </source>
</evidence>
<dbReference type="Pfam" id="PF00534">
    <property type="entry name" value="Glycos_transf_1"/>
    <property type="match status" value="1"/>
</dbReference>
<dbReference type="SUPFAM" id="SSF53756">
    <property type="entry name" value="UDP-Glycosyltransferase/glycogen phosphorylase"/>
    <property type="match status" value="1"/>
</dbReference>
<dbReference type="Proteomes" id="UP000233256">
    <property type="component" value="Unassembled WGS sequence"/>
</dbReference>
<keyword evidence="2" id="KW-0808">Transferase</keyword>
<dbReference type="PANTHER" id="PTHR12526">
    <property type="entry name" value="GLYCOSYLTRANSFERASE"/>
    <property type="match status" value="1"/>
</dbReference>
<gene>
    <name evidence="4" type="ORF">CVV64_05250</name>
</gene>
<proteinExistence type="predicted"/>